<dbReference type="AlphaFoldDB" id="A0A6G1ISG0"/>
<organism evidence="4 5">
    <name type="scientific">Lentithecium fluviatile CBS 122367</name>
    <dbReference type="NCBI Taxonomy" id="1168545"/>
    <lineage>
        <taxon>Eukaryota</taxon>
        <taxon>Fungi</taxon>
        <taxon>Dikarya</taxon>
        <taxon>Ascomycota</taxon>
        <taxon>Pezizomycotina</taxon>
        <taxon>Dothideomycetes</taxon>
        <taxon>Pleosporomycetidae</taxon>
        <taxon>Pleosporales</taxon>
        <taxon>Massarineae</taxon>
        <taxon>Lentitheciaceae</taxon>
        <taxon>Lentithecium</taxon>
    </lineage>
</organism>
<keyword evidence="5" id="KW-1185">Reference proteome</keyword>
<dbReference type="EMBL" id="MU005593">
    <property type="protein sequence ID" value="KAF2681095.1"/>
    <property type="molecule type" value="Genomic_DNA"/>
</dbReference>
<keyword evidence="1" id="KW-0175">Coiled coil</keyword>
<feature type="region of interest" description="Disordered" evidence="2">
    <location>
        <begin position="1"/>
        <end position="51"/>
    </location>
</feature>
<dbReference type="Proteomes" id="UP000799291">
    <property type="component" value="Unassembled WGS sequence"/>
</dbReference>
<dbReference type="Pfam" id="PF11917">
    <property type="entry name" value="DUF3435"/>
    <property type="match status" value="1"/>
</dbReference>
<sequence>MRRRSQVESSSESDYNGSSVNDSGVESESDLTNVDASADKNNEDEAWLSLTKDHPPEHYLQQLETFDEREYTKEDYKDSSTRLIDHMEDQWNQCWTFLKSDHLRDYATVSVGTLYTFFDWLLDQRQGKGGRKRRGTKYASSLGTYWKVFRLVYERAMGVRLDGKMNRSMHRVLRKIAKKHGLKKVGRDKACMYVEDQTLVLHTNLVTAEKRYPHGRCRIQAQFYLQIGGFTANRPKAILALCYRHIRVTLLRDPDGGPHRVLLEFTFEFTKEFLGIKDMNTFPLPEIIYDESLIFSPHVLLLGMLFHDQAFAAYNLTSPEELSRLYIPPGRNELPLRLNRKLDDIPVLRKAVQTPNGWTISPHEPLPYSTLLPWIRTLGQITGFAQVTRPYSLRYAGGKAFNENGNVSEAMQNLMMGHASIGTFLKHYLSRRVTVDTQAVVRGIQPQDALMRAACTMSRSIDHRRPRRLTPEQSASVNDHPVVRSLLDQREQLKRTLTNATKHPKYQELNRRINREKQRRRHALLQDVKERWEYEQPVRDVEQQLAGVETKDDLKVGHIALLPAQKELVDAILAPPGLTFDEELGRRNTAIRAVMRYCGIQEGGMCRSRPRRWSGRIILPSKSEDASQLDLAEQAFEAAKVSVYKERRPRICFVCLGEDLPMDQRIRSFYSSGDLSKHFKSKHLERIKEGDSLECKLCQLPLKHKMHLQRHALQVHGTVS</sequence>
<gene>
    <name evidence="4" type="ORF">K458DRAFT_392323</name>
</gene>
<feature type="domain" description="C2H2-type" evidence="3">
    <location>
        <begin position="695"/>
        <end position="716"/>
    </location>
</feature>
<reference evidence="4" key="1">
    <citation type="journal article" date="2020" name="Stud. Mycol.">
        <title>101 Dothideomycetes genomes: a test case for predicting lifestyles and emergence of pathogens.</title>
        <authorList>
            <person name="Haridas S."/>
            <person name="Albert R."/>
            <person name="Binder M."/>
            <person name="Bloem J."/>
            <person name="Labutti K."/>
            <person name="Salamov A."/>
            <person name="Andreopoulos B."/>
            <person name="Baker S."/>
            <person name="Barry K."/>
            <person name="Bills G."/>
            <person name="Bluhm B."/>
            <person name="Cannon C."/>
            <person name="Castanera R."/>
            <person name="Culley D."/>
            <person name="Daum C."/>
            <person name="Ezra D."/>
            <person name="Gonzalez J."/>
            <person name="Henrissat B."/>
            <person name="Kuo A."/>
            <person name="Liang C."/>
            <person name="Lipzen A."/>
            <person name="Lutzoni F."/>
            <person name="Magnuson J."/>
            <person name="Mondo S."/>
            <person name="Nolan M."/>
            <person name="Ohm R."/>
            <person name="Pangilinan J."/>
            <person name="Park H.-J."/>
            <person name="Ramirez L."/>
            <person name="Alfaro M."/>
            <person name="Sun H."/>
            <person name="Tritt A."/>
            <person name="Yoshinaga Y."/>
            <person name="Zwiers L.-H."/>
            <person name="Turgeon B."/>
            <person name="Goodwin S."/>
            <person name="Spatafora J."/>
            <person name="Crous P."/>
            <person name="Grigoriev I."/>
        </authorList>
    </citation>
    <scope>NUCLEOTIDE SEQUENCE</scope>
    <source>
        <strain evidence="4">CBS 122367</strain>
    </source>
</reference>
<evidence type="ECO:0000313" key="5">
    <source>
        <dbReference type="Proteomes" id="UP000799291"/>
    </source>
</evidence>
<feature type="compositionally biased region" description="Low complexity" evidence="2">
    <location>
        <begin position="7"/>
        <end position="19"/>
    </location>
</feature>
<feature type="compositionally biased region" description="Polar residues" evidence="2">
    <location>
        <begin position="20"/>
        <end position="35"/>
    </location>
</feature>
<dbReference type="PROSITE" id="PS00028">
    <property type="entry name" value="ZINC_FINGER_C2H2_1"/>
    <property type="match status" value="1"/>
</dbReference>
<dbReference type="OrthoDB" id="4485682at2759"/>
<evidence type="ECO:0000256" key="1">
    <source>
        <dbReference type="SAM" id="Coils"/>
    </source>
</evidence>
<dbReference type="PANTHER" id="PTHR37535:SF2">
    <property type="entry name" value="FINGER DOMAIN PROTEIN, PUTATIVE (AFU_ORTHOLOGUE AFUA_6G09300)-RELATED"/>
    <property type="match status" value="1"/>
</dbReference>
<feature type="coiled-coil region" evidence="1">
    <location>
        <begin position="483"/>
        <end position="526"/>
    </location>
</feature>
<proteinExistence type="predicted"/>
<protein>
    <recommendedName>
        <fullName evidence="3">C2H2-type domain-containing protein</fullName>
    </recommendedName>
</protein>
<dbReference type="InterPro" id="IPR021842">
    <property type="entry name" value="DUF3435"/>
</dbReference>
<dbReference type="InterPro" id="IPR013087">
    <property type="entry name" value="Znf_C2H2_type"/>
</dbReference>
<dbReference type="PANTHER" id="PTHR37535">
    <property type="entry name" value="FLUG DOMAIN PROTEIN"/>
    <property type="match status" value="1"/>
</dbReference>
<name>A0A6G1ISG0_9PLEO</name>
<evidence type="ECO:0000313" key="4">
    <source>
        <dbReference type="EMBL" id="KAF2681095.1"/>
    </source>
</evidence>
<evidence type="ECO:0000256" key="2">
    <source>
        <dbReference type="SAM" id="MobiDB-lite"/>
    </source>
</evidence>
<accession>A0A6G1ISG0</accession>
<evidence type="ECO:0000259" key="3">
    <source>
        <dbReference type="PROSITE" id="PS00028"/>
    </source>
</evidence>